<evidence type="ECO:0000256" key="4">
    <source>
        <dbReference type="ARBA" id="ARBA00023326"/>
    </source>
</evidence>
<keyword evidence="6" id="KW-0136">Cellulose degradation</keyword>
<dbReference type="RefSeq" id="WP_345337576.1">
    <property type="nucleotide sequence ID" value="NZ_BAABJZ010000107.1"/>
</dbReference>
<comment type="similarity">
    <text evidence="5 6">Belongs to the glycosyl hydrolase 9 (cellulase E) family.</text>
</comment>
<evidence type="ECO:0000256" key="2">
    <source>
        <dbReference type="ARBA" id="ARBA00023277"/>
    </source>
</evidence>
<dbReference type="EC" id="3.2.1.4" evidence="6"/>
<keyword evidence="1 5" id="KW-0378">Hydrolase</keyword>
<reference evidence="9" key="1">
    <citation type="journal article" date="2019" name="Int. J. Syst. Evol. Microbiol.">
        <title>The Global Catalogue of Microorganisms (GCM) 10K type strain sequencing project: providing services to taxonomists for standard genome sequencing and annotation.</title>
        <authorList>
            <consortium name="The Broad Institute Genomics Platform"/>
            <consortium name="The Broad Institute Genome Sequencing Center for Infectious Disease"/>
            <person name="Wu L."/>
            <person name="Ma J."/>
        </authorList>
    </citation>
    <scope>NUCLEOTIDE SEQUENCE [LARGE SCALE GENOMIC DNA]</scope>
    <source>
        <strain evidence="9">JCM 18401</strain>
    </source>
</reference>
<keyword evidence="4 5" id="KW-0624">Polysaccharide degradation</keyword>
<gene>
    <name evidence="8" type="ORF">GCM10023333_42950</name>
</gene>
<evidence type="ECO:0000259" key="7">
    <source>
        <dbReference type="Pfam" id="PF00759"/>
    </source>
</evidence>
<proteinExistence type="inferred from homology"/>
<sequence length="554" mass="61280">MRQKYVVLLALLGFGAVAADPPPPAVEGKIAVNQAGYVPGAHNRFYPEHAGTIRLERADTQAVVAEFQIDEPALGDELPNALEPGWYRLIGEGQQSVPFPVAQQVLTKTIATLLRAYRFQHAGVALHDPYTGLMRPAAHLQDGVLAHEDEINPQGTVIDGRGGWYDAGDFGKYVATTAITAARLMDASSDLELAGYSTGDAAMPEMLSEALIGLDWLGRMQRSDGAFYRKIGGVAWPPLVSPHEDTQTRFVYGISTPDSAKAVAALAQASRVFKLRDPLRSERYLAQAQLGWQWLELQPEQIIEWHEGDDGGSGPYMYNQWDTQSSLEHDRDDRFWAAVELYLSTKQSNYLDYAKRNLPQQIAIFEWKDPSVLGLWHLQQSGVEPTLSASIRQQFLSHCDGLMKLGAQAPFQISNQRFIWGSNKMVAEEGVLFSYCYRLNSDPNYLAMAWSQWHYLFGANPFAQSYVTGVGIKPVRQLHHIWGRAVGVVPPGMMVGGPNQDSQAGFAPKGEGMHSYIDDARDYAVNEFAIDYNASALGLASLLYGTQYQRHAAK</sequence>
<dbReference type="InterPro" id="IPR001701">
    <property type="entry name" value="Glyco_hydro_9"/>
</dbReference>
<evidence type="ECO:0000256" key="3">
    <source>
        <dbReference type="ARBA" id="ARBA00023295"/>
    </source>
</evidence>
<feature type="chain" id="PRO_5044972517" description="Endoglucanase" evidence="6">
    <location>
        <begin position="19"/>
        <end position="554"/>
    </location>
</feature>
<evidence type="ECO:0000256" key="6">
    <source>
        <dbReference type="RuleBase" id="RU361166"/>
    </source>
</evidence>
<dbReference type="Gene3D" id="1.50.10.10">
    <property type="match status" value="1"/>
</dbReference>
<feature type="domain" description="Glycoside hydrolase family 9" evidence="7">
    <location>
        <begin position="110"/>
        <end position="539"/>
    </location>
</feature>
<dbReference type="PROSITE" id="PS00698">
    <property type="entry name" value="GH9_3"/>
    <property type="match status" value="1"/>
</dbReference>
<evidence type="ECO:0000313" key="8">
    <source>
        <dbReference type="EMBL" id="GAA4904015.1"/>
    </source>
</evidence>
<comment type="caution">
    <text evidence="8">The sequence shown here is derived from an EMBL/GenBank/DDBJ whole genome shotgun (WGS) entry which is preliminary data.</text>
</comment>
<feature type="signal peptide" evidence="6">
    <location>
        <begin position="1"/>
        <end position="18"/>
    </location>
</feature>
<dbReference type="EMBL" id="BAABJZ010000107">
    <property type="protein sequence ID" value="GAA4904015.1"/>
    <property type="molecule type" value="Genomic_DNA"/>
</dbReference>
<comment type="catalytic activity">
    <reaction evidence="6">
        <text>Endohydrolysis of (1-&gt;4)-beta-D-glucosidic linkages in cellulose, lichenin and cereal beta-D-glucans.</text>
        <dbReference type="EC" id="3.2.1.4"/>
    </reaction>
</comment>
<dbReference type="PANTHER" id="PTHR22298">
    <property type="entry name" value="ENDO-1,4-BETA-GLUCANASE"/>
    <property type="match status" value="1"/>
</dbReference>
<organism evidence="8 9">
    <name type="scientific">Ferrimonas pelagia</name>
    <dbReference type="NCBI Taxonomy" id="1177826"/>
    <lineage>
        <taxon>Bacteria</taxon>
        <taxon>Pseudomonadati</taxon>
        <taxon>Pseudomonadota</taxon>
        <taxon>Gammaproteobacteria</taxon>
        <taxon>Alteromonadales</taxon>
        <taxon>Ferrimonadaceae</taxon>
        <taxon>Ferrimonas</taxon>
    </lineage>
</organism>
<dbReference type="InterPro" id="IPR033126">
    <property type="entry name" value="Glyco_hydro_9_Asp/Glu_AS"/>
</dbReference>
<keyword evidence="3 5" id="KW-0326">Glycosidase</keyword>
<accession>A0ABP9FJS4</accession>
<dbReference type="Pfam" id="PF00759">
    <property type="entry name" value="Glyco_hydro_9"/>
    <property type="match status" value="1"/>
</dbReference>
<dbReference type="SUPFAM" id="SSF48208">
    <property type="entry name" value="Six-hairpin glycosidases"/>
    <property type="match status" value="1"/>
</dbReference>
<name>A0ABP9FJS4_9GAMM</name>
<dbReference type="InterPro" id="IPR008928">
    <property type="entry name" value="6-hairpin_glycosidase_sf"/>
</dbReference>
<keyword evidence="9" id="KW-1185">Reference proteome</keyword>
<evidence type="ECO:0000256" key="1">
    <source>
        <dbReference type="ARBA" id="ARBA00022801"/>
    </source>
</evidence>
<dbReference type="InterPro" id="IPR012341">
    <property type="entry name" value="6hp_glycosidase-like_sf"/>
</dbReference>
<protein>
    <recommendedName>
        <fullName evidence="6">Endoglucanase</fullName>
        <ecNumber evidence="6">3.2.1.4</ecNumber>
    </recommendedName>
</protein>
<feature type="active site" evidence="5">
    <location>
        <position position="518"/>
    </location>
</feature>
<feature type="active site" evidence="5">
    <location>
        <position position="527"/>
    </location>
</feature>
<dbReference type="Proteomes" id="UP001499988">
    <property type="component" value="Unassembled WGS sequence"/>
</dbReference>
<evidence type="ECO:0000313" key="9">
    <source>
        <dbReference type="Proteomes" id="UP001499988"/>
    </source>
</evidence>
<evidence type="ECO:0000256" key="5">
    <source>
        <dbReference type="PROSITE-ProRule" id="PRU10060"/>
    </source>
</evidence>
<keyword evidence="6" id="KW-0732">Signal</keyword>
<keyword evidence="2 5" id="KW-0119">Carbohydrate metabolism</keyword>